<accession>A0A2U1JTF6</accession>
<organism evidence="1 2">
    <name type="scientific">Flavobacterium laiguense</name>
    <dbReference type="NCBI Taxonomy" id="2169409"/>
    <lineage>
        <taxon>Bacteria</taxon>
        <taxon>Pseudomonadati</taxon>
        <taxon>Bacteroidota</taxon>
        <taxon>Flavobacteriia</taxon>
        <taxon>Flavobacteriales</taxon>
        <taxon>Flavobacteriaceae</taxon>
        <taxon>Flavobacterium</taxon>
    </lineage>
</organism>
<sequence length="101" mass="11589">MFIVREIFCLQFGRYKEAKALTDEAIASGILTLPAGGRILTDFTGESYRLIIESPYPTLAAFEMDLSKELNAEIWKKWYEKFKPLIKSSQREILKQIIPAS</sequence>
<evidence type="ECO:0000313" key="2">
    <source>
        <dbReference type="Proteomes" id="UP000245618"/>
    </source>
</evidence>
<evidence type="ECO:0000313" key="1">
    <source>
        <dbReference type="EMBL" id="PWA08234.1"/>
    </source>
</evidence>
<gene>
    <name evidence="1" type="ORF">DB891_12600</name>
</gene>
<dbReference type="RefSeq" id="WP_116763934.1">
    <property type="nucleotide sequence ID" value="NZ_QCZH01000015.1"/>
</dbReference>
<name>A0A2U1JTF6_9FLAO</name>
<keyword evidence="2" id="KW-1185">Reference proteome</keyword>
<reference evidence="1 2" key="1">
    <citation type="submission" date="2018-04" db="EMBL/GenBank/DDBJ databases">
        <title>Flavobacterium sp. nov., isolated from glacier ice.</title>
        <authorList>
            <person name="Liu Q."/>
            <person name="Xin Y.-H."/>
        </authorList>
    </citation>
    <scope>NUCLEOTIDE SEQUENCE [LARGE SCALE GENOMIC DNA]</scope>
    <source>
        <strain evidence="1 2">LB2P30</strain>
    </source>
</reference>
<protein>
    <recommendedName>
        <fullName evidence="3">NIPSNAP domain-containing protein</fullName>
    </recommendedName>
</protein>
<dbReference type="OrthoDB" id="797275at2"/>
<dbReference type="EMBL" id="QCZH01000015">
    <property type="protein sequence ID" value="PWA08234.1"/>
    <property type="molecule type" value="Genomic_DNA"/>
</dbReference>
<dbReference type="AlphaFoldDB" id="A0A2U1JTF6"/>
<dbReference type="Proteomes" id="UP000245618">
    <property type="component" value="Unassembled WGS sequence"/>
</dbReference>
<evidence type="ECO:0008006" key="3">
    <source>
        <dbReference type="Google" id="ProtNLM"/>
    </source>
</evidence>
<comment type="caution">
    <text evidence="1">The sequence shown here is derived from an EMBL/GenBank/DDBJ whole genome shotgun (WGS) entry which is preliminary data.</text>
</comment>
<proteinExistence type="predicted"/>